<dbReference type="InterPro" id="IPR036770">
    <property type="entry name" value="Ankyrin_rpt-contain_sf"/>
</dbReference>
<dbReference type="SMART" id="SM00248">
    <property type="entry name" value="ANK"/>
    <property type="match status" value="3"/>
</dbReference>
<evidence type="ECO:0000256" key="1">
    <source>
        <dbReference type="ARBA" id="ARBA00022737"/>
    </source>
</evidence>
<proteinExistence type="predicted"/>
<dbReference type="Proteomes" id="UP000660262">
    <property type="component" value="Unassembled WGS sequence"/>
</dbReference>
<evidence type="ECO:0000256" key="2">
    <source>
        <dbReference type="ARBA" id="ARBA00023043"/>
    </source>
</evidence>
<keyword evidence="1" id="KW-0677">Repeat</keyword>
<name>A0A830I5B8_9CHLO</name>
<dbReference type="Gene3D" id="1.25.40.20">
    <property type="entry name" value="Ankyrin repeat-containing domain"/>
    <property type="match status" value="1"/>
</dbReference>
<dbReference type="SUPFAM" id="SSF48403">
    <property type="entry name" value="Ankyrin repeat"/>
    <property type="match status" value="1"/>
</dbReference>
<sequence length="192" mass="20579">MSTASIMAASLEMSGAPSSTPQSRLLHAILNSQYNVCTKLLDSSLDLNLDPSLGIPLEWSGGFLVITPLMAACFVRDVSMARLLLRAGADPNGSCGDGELILFWAIEAGAEMVQTFVDFGADVDARSKRGWTPLSYARAMGCAPKRYERGELPVDVLRRLGASQMGTGPPQLMPKAEPTDFDDDKAVRLDAL</sequence>
<dbReference type="InterPro" id="IPR002110">
    <property type="entry name" value="Ankyrin_rpt"/>
</dbReference>
<organism evidence="3 4">
    <name type="scientific">Pycnococcus provasolii</name>
    <dbReference type="NCBI Taxonomy" id="41880"/>
    <lineage>
        <taxon>Eukaryota</taxon>
        <taxon>Viridiplantae</taxon>
        <taxon>Chlorophyta</taxon>
        <taxon>Pseudoscourfieldiophyceae</taxon>
        <taxon>Pseudoscourfieldiales</taxon>
        <taxon>Pycnococcaceae</taxon>
        <taxon>Pycnococcus</taxon>
    </lineage>
</organism>
<evidence type="ECO:0000313" key="3">
    <source>
        <dbReference type="EMBL" id="GHP12229.1"/>
    </source>
</evidence>
<accession>A0A830I5B8</accession>
<dbReference type="PANTHER" id="PTHR24171">
    <property type="entry name" value="ANKYRIN REPEAT DOMAIN-CONTAINING PROTEIN 39-RELATED"/>
    <property type="match status" value="1"/>
</dbReference>
<gene>
    <name evidence="3" type="ORF">PPROV_001095700</name>
</gene>
<keyword evidence="4" id="KW-1185">Reference proteome</keyword>
<dbReference type="GO" id="GO:0004842">
    <property type="term" value="F:ubiquitin-protein transferase activity"/>
    <property type="evidence" value="ECO:0007669"/>
    <property type="project" value="TreeGrafter"/>
</dbReference>
<protein>
    <submittedName>
        <fullName evidence="3">Uncharacterized protein</fullName>
    </submittedName>
</protein>
<comment type="caution">
    <text evidence="3">The sequence shown here is derived from an EMBL/GenBank/DDBJ whole genome shotgun (WGS) entry which is preliminary data.</text>
</comment>
<dbReference type="AlphaFoldDB" id="A0A830I5B8"/>
<dbReference type="EMBL" id="BNJQ01000039">
    <property type="protein sequence ID" value="GHP12229.1"/>
    <property type="molecule type" value="Genomic_DNA"/>
</dbReference>
<dbReference type="OrthoDB" id="194358at2759"/>
<dbReference type="PANTHER" id="PTHR24171:SF8">
    <property type="entry name" value="BRCA1-ASSOCIATED RING DOMAIN PROTEIN 1"/>
    <property type="match status" value="1"/>
</dbReference>
<keyword evidence="2" id="KW-0040">ANK repeat</keyword>
<evidence type="ECO:0000313" key="4">
    <source>
        <dbReference type="Proteomes" id="UP000660262"/>
    </source>
</evidence>
<dbReference type="Pfam" id="PF12796">
    <property type="entry name" value="Ank_2"/>
    <property type="match status" value="1"/>
</dbReference>
<reference evidence="3" key="1">
    <citation type="submission" date="2020-10" db="EMBL/GenBank/DDBJ databases">
        <title>Unveiling of a novel bifunctional photoreceptor, Dualchrome1, isolated from a cosmopolitan green alga.</title>
        <authorList>
            <person name="Suzuki S."/>
            <person name="Kawachi M."/>
        </authorList>
    </citation>
    <scope>NUCLEOTIDE SEQUENCE</scope>
    <source>
        <strain evidence="3">NIES 2893</strain>
    </source>
</reference>
<dbReference type="GO" id="GO:0085020">
    <property type="term" value="P:protein K6-linked ubiquitination"/>
    <property type="evidence" value="ECO:0007669"/>
    <property type="project" value="TreeGrafter"/>
</dbReference>